<keyword evidence="3" id="KW-0805">Transcription regulation</keyword>
<dbReference type="InterPro" id="IPR029016">
    <property type="entry name" value="GAF-like_dom_sf"/>
</dbReference>
<keyword evidence="8" id="KW-1185">Reference proteome</keyword>
<dbReference type="SMART" id="SM00065">
    <property type="entry name" value="GAF"/>
    <property type="match status" value="1"/>
</dbReference>
<dbReference type="InterPro" id="IPR009057">
    <property type="entry name" value="Homeodomain-like_sf"/>
</dbReference>
<dbReference type="GO" id="GO:0006355">
    <property type="term" value="P:regulation of DNA-templated transcription"/>
    <property type="evidence" value="ECO:0007669"/>
    <property type="project" value="InterPro"/>
</dbReference>
<dbReference type="Pfam" id="PF00158">
    <property type="entry name" value="Sigma54_activat"/>
    <property type="match status" value="1"/>
</dbReference>
<dbReference type="Gene3D" id="1.10.8.60">
    <property type="match status" value="1"/>
</dbReference>
<proteinExistence type="predicted"/>
<keyword evidence="1" id="KW-0547">Nucleotide-binding</keyword>
<evidence type="ECO:0000259" key="6">
    <source>
        <dbReference type="PROSITE" id="PS50045"/>
    </source>
</evidence>
<dbReference type="SUPFAM" id="SSF46689">
    <property type="entry name" value="Homeodomain-like"/>
    <property type="match status" value="1"/>
</dbReference>
<dbReference type="SMART" id="SM00382">
    <property type="entry name" value="AAA"/>
    <property type="match status" value="1"/>
</dbReference>
<dbReference type="PROSITE" id="PS00688">
    <property type="entry name" value="SIGMA54_INTERACT_3"/>
    <property type="match status" value="1"/>
</dbReference>
<dbReference type="Pfam" id="PF13185">
    <property type="entry name" value="GAF_2"/>
    <property type="match status" value="1"/>
</dbReference>
<evidence type="ECO:0000256" key="2">
    <source>
        <dbReference type="ARBA" id="ARBA00022840"/>
    </source>
</evidence>
<reference evidence="8" key="1">
    <citation type="journal article" date="2023" name="Arch. Microbiol.">
        <title>Desulfoferula mesophilus gen. nov. sp. nov., a mesophilic sulfate-reducing bacterium isolated from a brackish lake sediment.</title>
        <authorList>
            <person name="Watanabe T."/>
            <person name="Yabe T."/>
            <person name="Tsuji J.M."/>
            <person name="Fukui M."/>
        </authorList>
    </citation>
    <scope>NUCLEOTIDE SEQUENCE [LARGE SCALE GENOMIC DNA]</scope>
    <source>
        <strain evidence="8">12FAK</strain>
    </source>
</reference>
<keyword evidence="4" id="KW-0238">DNA-binding</keyword>
<dbReference type="FunFam" id="3.40.50.300:FF:000006">
    <property type="entry name" value="DNA-binding transcriptional regulator NtrC"/>
    <property type="match status" value="1"/>
</dbReference>
<dbReference type="PROSITE" id="PS00676">
    <property type="entry name" value="SIGMA54_INTERACT_2"/>
    <property type="match status" value="1"/>
</dbReference>
<evidence type="ECO:0000313" key="8">
    <source>
        <dbReference type="Proteomes" id="UP001366166"/>
    </source>
</evidence>
<dbReference type="Gene3D" id="1.10.10.60">
    <property type="entry name" value="Homeodomain-like"/>
    <property type="match status" value="1"/>
</dbReference>
<evidence type="ECO:0000256" key="5">
    <source>
        <dbReference type="ARBA" id="ARBA00023163"/>
    </source>
</evidence>
<gene>
    <name evidence="7" type="ORF">FAK_22150</name>
</gene>
<dbReference type="InterPro" id="IPR003593">
    <property type="entry name" value="AAA+_ATPase"/>
</dbReference>
<dbReference type="PROSITE" id="PS50045">
    <property type="entry name" value="SIGMA54_INTERACT_4"/>
    <property type="match status" value="1"/>
</dbReference>
<evidence type="ECO:0000256" key="3">
    <source>
        <dbReference type="ARBA" id="ARBA00023015"/>
    </source>
</evidence>
<keyword evidence="5" id="KW-0804">Transcription</keyword>
<dbReference type="Gene3D" id="3.30.450.40">
    <property type="match status" value="1"/>
</dbReference>
<name>A0AAU9EIT9_9BACT</name>
<dbReference type="InterPro" id="IPR025943">
    <property type="entry name" value="Sigma_54_int_dom_ATP-bd_2"/>
</dbReference>
<dbReference type="PANTHER" id="PTHR32071:SF57">
    <property type="entry name" value="C4-DICARBOXYLATE TRANSPORT TRANSCRIPTIONAL REGULATORY PROTEIN DCTD"/>
    <property type="match status" value="1"/>
</dbReference>
<dbReference type="InterPro" id="IPR003018">
    <property type="entry name" value="GAF"/>
</dbReference>
<dbReference type="SUPFAM" id="SSF55781">
    <property type="entry name" value="GAF domain-like"/>
    <property type="match status" value="1"/>
</dbReference>
<dbReference type="InterPro" id="IPR025944">
    <property type="entry name" value="Sigma_54_int_dom_CS"/>
</dbReference>
<dbReference type="Pfam" id="PF25601">
    <property type="entry name" value="AAA_lid_14"/>
    <property type="match status" value="1"/>
</dbReference>
<protein>
    <submittedName>
        <fullName evidence="7">Hydrogenase</fullName>
    </submittedName>
</protein>
<organism evidence="7 8">
    <name type="scientific">Desulfoferula mesophila</name>
    <dbReference type="NCBI Taxonomy" id="3058419"/>
    <lineage>
        <taxon>Bacteria</taxon>
        <taxon>Pseudomonadati</taxon>
        <taxon>Thermodesulfobacteriota</taxon>
        <taxon>Desulfarculia</taxon>
        <taxon>Desulfarculales</taxon>
        <taxon>Desulfarculaceae</taxon>
        <taxon>Desulfoferula</taxon>
    </lineage>
</organism>
<dbReference type="KEGG" id="dmp:FAK_22150"/>
<dbReference type="Proteomes" id="UP001366166">
    <property type="component" value="Chromosome"/>
</dbReference>
<dbReference type="InterPro" id="IPR058031">
    <property type="entry name" value="AAA_lid_NorR"/>
</dbReference>
<sequence>MKSNVWDASVKYELLLNVTNAIITQTNRDDLFSALANELKKVVAYDRLSVYIFDPKEQALSYFATANGVVPQGMENPAGRPLDKASVAQRTINIRKPLIIKDLATVTNFSTVPAMLRAGLRATMAFPLIVRNDVLGTMHLSFKKPPDDFESLSEMLADLSHQVAIAVDNMLAHTRLRNLSDNLEKQKRYLQKQAHRDYLQEKFVFSSKQMGQVIHEINLVAKSDAPVLITGETGTGKDYLAHYIHDSSLRRDSLLVKINCPALASSLFESELFGHSRGAFTGAHDNRMGRFEMAEGGTIFLDEIGDLPLGLQAKLLHVLQDHAFERVGDSRTIQADFRVIAATNHDLDSAMESGAFRHDLFYRLATVTLQIPPLRERTEDIPLLIERFISEEETNSNMAAPSFDASAIDMLCGYGWPGNVRELKNFIRRIFLLKSGKRITEREVAQYIGDSRQPCGEDVGSLTEMERKIIEKALQECGGFVGGKRGAAHRLNLPTSTLQYRIKKLGINPKHFAR</sequence>
<evidence type="ECO:0000313" key="7">
    <source>
        <dbReference type="EMBL" id="BEQ15149.1"/>
    </source>
</evidence>
<dbReference type="InterPro" id="IPR002197">
    <property type="entry name" value="HTH_Fis"/>
</dbReference>
<keyword evidence="2" id="KW-0067">ATP-binding</keyword>
<dbReference type="GO" id="GO:0005524">
    <property type="term" value="F:ATP binding"/>
    <property type="evidence" value="ECO:0007669"/>
    <property type="project" value="UniProtKB-KW"/>
</dbReference>
<dbReference type="Gene3D" id="3.40.50.300">
    <property type="entry name" value="P-loop containing nucleotide triphosphate hydrolases"/>
    <property type="match status" value="1"/>
</dbReference>
<accession>A0AAU9EIT9</accession>
<dbReference type="InterPro" id="IPR027417">
    <property type="entry name" value="P-loop_NTPase"/>
</dbReference>
<dbReference type="InterPro" id="IPR002078">
    <property type="entry name" value="Sigma_54_int"/>
</dbReference>
<dbReference type="GO" id="GO:0043565">
    <property type="term" value="F:sequence-specific DNA binding"/>
    <property type="evidence" value="ECO:0007669"/>
    <property type="project" value="InterPro"/>
</dbReference>
<evidence type="ECO:0000256" key="4">
    <source>
        <dbReference type="ARBA" id="ARBA00023125"/>
    </source>
</evidence>
<dbReference type="InterPro" id="IPR025662">
    <property type="entry name" value="Sigma_54_int_dom_ATP-bd_1"/>
</dbReference>
<dbReference type="EMBL" id="AP028679">
    <property type="protein sequence ID" value="BEQ15149.1"/>
    <property type="molecule type" value="Genomic_DNA"/>
</dbReference>
<dbReference type="CDD" id="cd00009">
    <property type="entry name" value="AAA"/>
    <property type="match status" value="1"/>
</dbReference>
<dbReference type="SUPFAM" id="SSF52540">
    <property type="entry name" value="P-loop containing nucleoside triphosphate hydrolases"/>
    <property type="match status" value="1"/>
</dbReference>
<dbReference type="PROSITE" id="PS00675">
    <property type="entry name" value="SIGMA54_INTERACT_1"/>
    <property type="match status" value="1"/>
</dbReference>
<dbReference type="PANTHER" id="PTHR32071">
    <property type="entry name" value="TRANSCRIPTIONAL REGULATORY PROTEIN"/>
    <property type="match status" value="1"/>
</dbReference>
<feature type="domain" description="Sigma-54 factor interaction" evidence="6">
    <location>
        <begin position="203"/>
        <end position="432"/>
    </location>
</feature>
<dbReference type="Pfam" id="PF02954">
    <property type="entry name" value="HTH_8"/>
    <property type="match status" value="1"/>
</dbReference>
<evidence type="ECO:0000256" key="1">
    <source>
        <dbReference type="ARBA" id="ARBA00022741"/>
    </source>
</evidence>
<dbReference type="AlphaFoldDB" id="A0AAU9EIT9"/>